<keyword evidence="8" id="KW-0539">Nucleus</keyword>
<keyword evidence="9" id="KW-0676">Redox-active center</keyword>
<keyword evidence="7" id="KW-1015">Disulfide bond</keyword>
<dbReference type="EC" id="1.11.1.24" evidence="3"/>
<dbReference type="PROSITE" id="PS51352">
    <property type="entry name" value="THIOREDOXIN_2"/>
    <property type="match status" value="1"/>
</dbReference>
<dbReference type="GO" id="GO:0005737">
    <property type="term" value="C:cytoplasm"/>
    <property type="evidence" value="ECO:0007669"/>
    <property type="project" value="TreeGrafter"/>
</dbReference>
<dbReference type="GO" id="GO:0034599">
    <property type="term" value="P:cellular response to oxidative stress"/>
    <property type="evidence" value="ECO:0007669"/>
    <property type="project" value="UniProtKB-ARBA"/>
</dbReference>
<proteinExistence type="inferred from homology"/>
<sequence length="200" mass="21577">MQLRERKPKVEPLDKVKGGKIAKAKKATKVTKVTKGSAKSEALKAASVDASAAPATSLDLLPSITLLNQDSEPVNVLELAKKAHLLVIFVYPRANTSGCTRQAKGFRDEYEELKKLGATVVGLSADSPKAQTKFKEKQSLQYDLLCDPNRELIGALGSKKKGNGTTRSDFIVVDGVVKEARVGVKPEQSYEGVLQKLQDA</sequence>
<dbReference type="GO" id="GO:0045454">
    <property type="term" value="P:cell redox homeostasis"/>
    <property type="evidence" value="ECO:0007669"/>
    <property type="project" value="TreeGrafter"/>
</dbReference>
<evidence type="ECO:0000256" key="10">
    <source>
        <dbReference type="ARBA" id="ARBA00032824"/>
    </source>
</evidence>
<dbReference type="InParanoid" id="A0A448YQK6"/>
<feature type="domain" description="Thioredoxin" evidence="14">
    <location>
        <begin position="55"/>
        <end position="200"/>
    </location>
</feature>
<dbReference type="InterPro" id="IPR000866">
    <property type="entry name" value="AhpC/TSA"/>
</dbReference>
<evidence type="ECO:0000256" key="11">
    <source>
        <dbReference type="ARBA" id="ARBA00038489"/>
    </source>
</evidence>
<dbReference type="Gene3D" id="3.40.30.10">
    <property type="entry name" value="Glutaredoxin"/>
    <property type="match status" value="1"/>
</dbReference>
<reference evidence="15 16" key="1">
    <citation type="submission" date="2018-12" db="EMBL/GenBank/DDBJ databases">
        <authorList>
            <person name="Tiukova I."/>
            <person name="Dainat J."/>
        </authorList>
    </citation>
    <scope>NUCLEOTIDE SEQUENCE [LARGE SCALE GENOMIC DNA]</scope>
</reference>
<evidence type="ECO:0000313" key="15">
    <source>
        <dbReference type="EMBL" id="VEU23181.1"/>
    </source>
</evidence>
<evidence type="ECO:0000256" key="2">
    <source>
        <dbReference type="ARBA" id="ARBA00011245"/>
    </source>
</evidence>
<dbReference type="InterPro" id="IPR036249">
    <property type="entry name" value="Thioredoxin-like_sf"/>
</dbReference>
<comment type="similarity">
    <text evidence="11">Belongs to the peroxiredoxin family. BCP/PrxQ subfamily.</text>
</comment>
<keyword evidence="5" id="KW-0049">Antioxidant</keyword>
<evidence type="ECO:0000259" key="14">
    <source>
        <dbReference type="PROSITE" id="PS51352"/>
    </source>
</evidence>
<comment type="subunit">
    <text evidence="2">Monomer.</text>
</comment>
<dbReference type="OrthoDB" id="338622at2759"/>
<evidence type="ECO:0000256" key="6">
    <source>
        <dbReference type="ARBA" id="ARBA00023002"/>
    </source>
</evidence>
<dbReference type="Proteomes" id="UP000290900">
    <property type="component" value="Unassembled WGS sequence"/>
</dbReference>
<dbReference type="CDD" id="cd03017">
    <property type="entry name" value="PRX_BCP"/>
    <property type="match status" value="1"/>
</dbReference>
<name>A0A448YQK6_BRENA</name>
<dbReference type="InterPro" id="IPR013766">
    <property type="entry name" value="Thioredoxin_domain"/>
</dbReference>
<evidence type="ECO:0000256" key="5">
    <source>
        <dbReference type="ARBA" id="ARBA00022862"/>
    </source>
</evidence>
<keyword evidence="6" id="KW-0560">Oxidoreductase</keyword>
<keyword evidence="4" id="KW-0575">Peroxidase</keyword>
<evidence type="ECO:0000256" key="7">
    <source>
        <dbReference type="ARBA" id="ARBA00023157"/>
    </source>
</evidence>
<dbReference type="FunFam" id="3.40.30.10:FF:000157">
    <property type="entry name" value="DOT5p Nuclear thiol peroxidase"/>
    <property type="match status" value="1"/>
</dbReference>
<dbReference type="FunCoup" id="A0A448YQK6">
    <property type="interactions" value="30"/>
</dbReference>
<evidence type="ECO:0000313" key="16">
    <source>
        <dbReference type="Proteomes" id="UP000290900"/>
    </source>
</evidence>
<comment type="catalytic activity">
    <reaction evidence="12">
        <text>a hydroperoxide + [thioredoxin]-dithiol = an alcohol + [thioredoxin]-disulfide + H2O</text>
        <dbReference type="Rhea" id="RHEA:62620"/>
        <dbReference type="Rhea" id="RHEA-COMP:10698"/>
        <dbReference type="Rhea" id="RHEA-COMP:10700"/>
        <dbReference type="ChEBI" id="CHEBI:15377"/>
        <dbReference type="ChEBI" id="CHEBI:29950"/>
        <dbReference type="ChEBI" id="CHEBI:30879"/>
        <dbReference type="ChEBI" id="CHEBI:35924"/>
        <dbReference type="ChEBI" id="CHEBI:50058"/>
        <dbReference type="EC" id="1.11.1.24"/>
    </reaction>
</comment>
<keyword evidence="16" id="KW-1185">Reference proteome</keyword>
<dbReference type="InterPro" id="IPR050924">
    <property type="entry name" value="Peroxiredoxin_BCP/PrxQ"/>
</dbReference>
<dbReference type="AlphaFoldDB" id="A0A448YQK6"/>
<evidence type="ECO:0000256" key="1">
    <source>
        <dbReference type="ARBA" id="ARBA00004123"/>
    </source>
</evidence>
<evidence type="ECO:0000256" key="12">
    <source>
        <dbReference type="ARBA" id="ARBA00049091"/>
    </source>
</evidence>
<dbReference type="GO" id="GO:0008379">
    <property type="term" value="F:thioredoxin peroxidase activity"/>
    <property type="evidence" value="ECO:0007669"/>
    <property type="project" value="TreeGrafter"/>
</dbReference>
<evidence type="ECO:0000256" key="3">
    <source>
        <dbReference type="ARBA" id="ARBA00013017"/>
    </source>
</evidence>
<dbReference type="PANTHER" id="PTHR42801">
    <property type="entry name" value="THIOREDOXIN-DEPENDENT PEROXIDE REDUCTASE"/>
    <property type="match status" value="1"/>
</dbReference>
<dbReference type="GO" id="GO:0005634">
    <property type="term" value="C:nucleus"/>
    <property type="evidence" value="ECO:0007669"/>
    <property type="project" value="UniProtKB-SubCell"/>
</dbReference>
<gene>
    <name evidence="15" type="ORF">BRENAR_LOCUS3912</name>
</gene>
<comment type="subcellular location">
    <subcellularLocation>
        <location evidence="1">Nucleus</location>
    </subcellularLocation>
</comment>
<evidence type="ECO:0000256" key="4">
    <source>
        <dbReference type="ARBA" id="ARBA00022559"/>
    </source>
</evidence>
<dbReference type="EMBL" id="CAACVR010000034">
    <property type="protein sequence ID" value="VEU23181.1"/>
    <property type="molecule type" value="Genomic_DNA"/>
</dbReference>
<organism evidence="15 16">
    <name type="scientific">Brettanomyces naardenensis</name>
    <name type="common">Yeast</name>
    <dbReference type="NCBI Taxonomy" id="13370"/>
    <lineage>
        <taxon>Eukaryota</taxon>
        <taxon>Fungi</taxon>
        <taxon>Dikarya</taxon>
        <taxon>Ascomycota</taxon>
        <taxon>Saccharomycotina</taxon>
        <taxon>Pichiomycetes</taxon>
        <taxon>Pichiales</taxon>
        <taxon>Pichiaceae</taxon>
        <taxon>Brettanomyces</taxon>
    </lineage>
</organism>
<evidence type="ECO:0000256" key="13">
    <source>
        <dbReference type="ARBA" id="ARBA00077538"/>
    </source>
</evidence>
<evidence type="ECO:0000256" key="9">
    <source>
        <dbReference type="ARBA" id="ARBA00023284"/>
    </source>
</evidence>
<dbReference type="PANTHER" id="PTHR42801:SF23">
    <property type="entry name" value="PEROXIREDOXIN DOT5"/>
    <property type="match status" value="1"/>
</dbReference>
<dbReference type="SUPFAM" id="SSF52833">
    <property type="entry name" value="Thioredoxin-like"/>
    <property type="match status" value="1"/>
</dbReference>
<protein>
    <recommendedName>
        <fullName evidence="3">thioredoxin-dependent peroxiredoxin</fullName>
        <ecNumber evidence="3">1.11.1.24</ecNumber>
    </recommendedName>
    <alternativeName>
        <fullName evidence="13">Nuclear thiol peroxidase</fullName>
    </alternativeName>
    <alternativeName>
        <fullName evidence="10">Thioredoxin peroxidase</fullName>
    </alternativeName>
</protein>
<dbReference type="Pfam" id="PF00578">
    <property type="entry name" value="AhpC-TSA"/>
    <property type="match status" value="1"/>
</dbReference>
<accession>A0A448YQK6</accession>
<evidence type="ECO:0000256" key="8">
    <source>
        <dbReference type="ARBA" id="ARBA00023242"/>
    </source>
</evidence>
<dbReference type="STRING" id="13370.A0A448YQK6"/>